<keyword evidence="3" id="KW-1185">Reference proteome</keyword>
<dbReference type="AlphaFoldDB" id="A0A9P7BRY5"/>
<name>A0A9P7BRY5_RHIOR</name>
<evidence type="ECO:0000313" key="3">
    <source>
        <dbReference type="Proteomes" id="UP000716291"/>
    </source>
</evidence>
<feature type="region of interest" description="Disordered" evidence="1">
    <location>
        <begin position="23"/>
        <end position="44"/>
    </location>
</feature>
<organism evidence="2 3">
    <name type="scientific">Rhizopus oryzae</name>
    <name type="common">Mucormycosis agent</name>
    <name type="synonym">Rhizopus arrhizus var. delemar</name>
    <dbReference type="NCBI Taxonomy" id="64495"/>
    <lineage>
        <taxon>Eukaryota</taxon>
        <taxon>Fungi</taxon>
        <taxon>Fungi incertae sedis</taxon>
        <taxon>Mucoromycota</taxon>
        <taxon>Mucoromycotina</taxon>
        <taxon>Mucoromycetes</taxon>
        <taxon>Mucorales</taxon>
        <taxon>Mucorineae</taxon>
        <taxon>Rhizopodaceae</taxon>
        <taxon>Rhizopus</taxon>
    </lineage>
</organism>
<accession>A0A9P7BRY5</accession>
<comment type="caution">
    <text evidence="2">The sequence shown here is derived from an EMBL/GenBank/DDBJ whole genome shotgun (WGS) entry which is preliminary data.</text>
</comment>
<proteinExistence type="predicted"/>
<gene>
    <name evidence="2" type="ORF">G6F64_006377</name>
</gene>
<reference evidence="2" key="1">
    <citation type="journal article" date="2020" name="Microb. Genom.">
        <title>Genetic diversity of clinical and environmental Mucorales isolates obtained from an investigation of mucormycosis cases among solid organ transplant recipients.</title>
        <authorList>
            <person name="Nguyen M.H."/>
            <person name="Kaul D."/>
            <person name="Muto C."/>
            <person name="Cheng S.J."/>
            <person name="Richter R.A."/>
            <person name="Bruno V.M."/>
            <person name="Liu G."/>
            <person name="Beyhan S."/>
            <person name="Sundermann A.J."/>
            <person name="Mounaud S."/>
            <person name="Pasculle A.W."/>
            <person name="Nierman W.C."/>
            <person name="Driscoll E."/>
            <person name="Cumbie R."/>
            <person name="Clancy C.J."/>
            <person name="Dupont C.L."/>
        </authorList>
    </citation>
    <scope>NUCLEOTIDE SEQUENCE</scope>
    <source>
        <strain evidence="2">GL11</strain>
    </source>
</reference>
<evidence type="ECO:0000313" key="2">
    <source>
        <dbReference type="EMBL" id="KAG1307995.1"/>
    </source>
</evidence>
<protein>
    <submittedName>
        <fullName evidence="2">Uncharacterized protein</fullName>
    </submittedName>
</protein>
<dbReference type="Proteomes" id="UP000716291">
    <property type="component" value="Unassembled WGS sequence"/>
</dbReference>
<sequence length="129" mass="14968">MKEVEEGLQHLNIETTIEVDEDFSQAEEEKTSMEEGDVGPQPFTTTVPTIAILTTCYRHYLLNDNPYYQIFNRRTIIQSQQTEFFQEAVSNIFLTTGKRSLTIFMEESTETTNKRKRIPHQYSSAEFSG</sequence>
<dbReference type="EMBL" id="JAANQT010000848">
    <property type="protein sequence ID" value="KAG1307995.1"/>
    <property type="molecule type" value="Genomic_DNA"/>
</dbReference>
<evidence type="ECO:0000256" key="1">
    <source>
        <dbReference type="SAM" id="MobiDB-lite"/>
    </source>
</evidence>